<evidence type="ECO:0000256" key="1">
    <source>
        <dbReference type="SAM" id="Phobius"/>
    </source>
</evidence>
<name>A0A7C9RT65_9PSEU</name>
<proteinExistence type="predicted"/>
<protein>
    <recommendedName>
        <fullName evidence="4">4-amino-4-deoxy-L-arabinose transferase</fullName>
    </recommendedName>
</protein>
<dbReference type="EMBL" id="JAAMPJ010000007">
    <property type="protein sequence ID" value="NGY62188.1"/>
    <property type="molecule type" value="Genomic_DNA"/>
</dbReference>
<dbReference type="RefSeq" id="WP_166049458.1">
    <property type="nucleotide sequence ID" value="NZ_JAAMPJ010000007.1"/>
</dbReference>
<feature type="transmembrane region" description="Helical" evidence="1">
    <location>
        <begin position="153"/>
        <end position="171"/>
    </location>
</feature>
<feature type="transmembrane region" description="Helical" evidence="1">
    <location>
        <begin position="286"/>
        <end position="305"/>
    </location>
</feature>
<keyword evidence="1" id="KW-0812">Transmembrane</keyword>
<gene>
    <name evidence="2" type="ORF">G7043_24970</name>
</gene>
<feature type="transmembrane region" description="Helical" evidence="1">
    <location>
        <begin position="183"/>
        <end position="210"/>
    </location>
</feature>
<organism evidence="2 3">
    <name type="scientific">Lentzea alba</name>
    <dbReference type="NCBI Taxonomy" id="2714351"/>
    <lineage>
        <taxon>Bacteria</taxon>
        <taxon>Bacillati</taxon>
        <taxon>Actinomycetota</taxon>
        <taxon>Actinomycetes</taxon>
        <taxon>Pseudonocardiales</taxon>
        <taxon>Pseudonocardiaceae</taxon>
        <taxon>Lentzea</taxon>
    </lineage>
</organism>
<dbReference type="AlphaFoldDB" id="A0A7C9RT65"/>
<comment type="caution">
    <text evidence="2">The sequence shown here is derived from an EMBL/GenBank/DDBJ whole genome shotgun (WGS) entry which is preliminary data.</text>
</comment>
<reference evidence="2 3" key="1">
    <citation type="submission" date="2020-03" db="EMBL/GenBank/DDBJ databases">
        <title>Isolation and identification of active actinomycetes.</title>
        <authorList>
            <person name="Sun X."/>
        </authorList>
    </citation>
    <scope>NUCLEOTIDE SEQUENCE [LARGE SCALE GENOMIC DNA]</scope>
    <source>
        <strain evidence="2 3">NEAU-D13</strain>
    </source>
</reference>
<keyword evidence="1" id="KW-0472">Membrane</keyword>
<feature type="transmembrane region" description="Helical" evidence="1">
    <location>
        <begin position="216"/>
        <end position="238"/>
    </location>
</feature>
<evidence type="ECO:0000313" key="2">
    <source>
        <dbReference type="EMBL" id="NGY62188.1"/>
    </source>
</evidence>
<feature type="transmembrane region" description="Helical" evidence="1">
    <location>
        <begin position="125"/>
        <end position="147"/>
    </location>
</feature>
<evidence type="ECO:0000313" key="3">
    <source>
        <dbReference type="Proteomes" id="UP000481360"/>
    </source>
</evidence>
<feature type="transmembrane region" description="Helical" evidence="1">
    <location>
        <begin position="22"/>
        <end position="42"/>
    </location>
</feature>
<feature type="transmembrane region" description="Helical" evidence="1">
    <location>
        <begin position="312"/>
        <end position="335"/>
    </location>
</feature>
<evidence type="ECO:0008006" key="4">
    <source>
        <dbReference type="Google" id="ProtNLM"/>
    </source>
</evidence>
<feature type="transmembrane region" description="Helical" evidence="1">
    <location>
        <begin position="82"/>
        <end position="113"/>
    </location>
</feature>
<dbReference type="Proteomes" id="UP000481360">
    <property type="component" value="Unassembled WGS sequence"/>
</dbReference>
<feature type="transmembrane region" description="Helical" evidence="1">
    <location>
        <begin position="376"/>
        <end position="397"/>
    </location>
</feature>
<feature type="transmembrane region" description="Helical" evidence="1">
    <location>
        <begin position="347"/>
        <end position="364"/>
    </location>
</feature>
<keyword evidence="1" id="KW-1133">Transmembrane helix</keyword>
<accession>A0A7C9RT65</accession>
<keyword evidence="3" id="KW-1185">Reference proteome</keyword>
<sequence>MTTTTTTTTEPRQVVLAWPRPITLAAVAIGVIPFAIHAWMAFNGYFGHDDFVILHRAAAHGPFDLDYLFQDYSGHLAPGMFLLAWFITAVAPLSHVFAVIPLLMMLAVASVLFWRVLTRCFGSRWTLLLPFAVYAFSPLILYPTLWWAYGVQLFPLLLTMFGAINAHLTYLRTRAAKQVVITLLWTVAGLAFYEKAALFIAVLFGITVLLGEKAPWRVWLAHGAVVAGFAVLFVALTTSRVKNDLPSADFIAEFVGNAVLNTFLPGLFGGPWTGPAPGATISTSPLWLRLAVAAVAVLVLVGALLKAPRRAGAAWLMLAGYLAVDLLLVIVTRLPEIGPLIGNDPRYIADAVPIAALCATFAYLRPGEHSGGLRRPVVLGLVTLLGISATFSFLWLAPGLRFAKSEQYVSTARAALAANPSIALYDTSVPDAIMSVWLIEDGKASRVIGLLPQRPKFDQPAEEMFLLDDNGSPQKITGVKDPIVGRKGPVADCGYPVGGQVVTIPLSSRVEGRRLLRMEYYTSSAGPVRLALGTVAQEVNFAEGLHVLYVVVNGGSDRLEVNRGTAVDPMCVVDVRIGSPAT</sequence>
<feature type="transmembrane region" description="Helical" evidence="1">
    <location>
        <begin position="250"/>
        <end position="274"/>
    </location>
</feature>